<reference evidence="3 4" key="1">
    <citation type="journal article" date="2022" name="G3 (Bethesda)">
        <title>Enemy or ally: a genomic approach to elucidate the lifestyle of Phyllosticta citrichinaensis.</title>
        <authorList>
            <person name="Buijs V.A."/>
            <person name="Groenewald J.Z."/>
            <person name="Haridas S."/>
            <person name="LaButti K.M."/>
            <person name="Lipzen A."/>
            <person name="Martin F.M."/>
            <person name="Barry K."/>
            <person name="Grigoriev I.V."/>
            <person name="Crous P.W."/>
            <person name="Seidl M.F."/>
        </authorList>
    </citation>
    <scope>NUCLEOTIDE SEQUENCE [LARGE SCALE GENOMIC DNA]</scope>
    <source>
        <strain evidence="3 4">CBS 129764</strain>
    </source>
</reference>
<feature type="compositionally biased region" description="Basic and acidic residues" evidence="2">
    <location>
        <begin position="320"/>
        <end position="343"/>
    </location>
</feature>
<sequence>MATRDGYVPASFSGNASISFFQGVKKAYRGRALATIDLQLPIAQRPKAFQNIDAADRFFRRLLEPGRFSLPDFRNLGREEAFAVIYDGLLSEIEGLGYFRIDSMLLPLTELSVGEIFHLLLPTVVLDSATKQLRDEILQKDQAIQALRHQVKNYENSLSSTSAVIKDLRTAQETSKSALREKDNRMEAFVQRKNLAHEASLEGKDQRIQTLESEVSRLKQAESSTLQRGVQHVKPTEENQLHAGQKRKSTFTSRREESHYHIKDDYNGHGNRGNNDTCDDSEQPLNQPTGYFSMYEFTKVHGILESFKYGASFLTDAEDQQPHSHTSDKRQKAEVSIKTEPKD</sequence>
<accession>A0ABR1XLM9</accession>
<evidence type="ECO:0000256" key="1">
    <source>
        <dbReference type="SAM" id="Coils"/>
    </source>
</evidence>
<feature type="compositionally biased region" description="Basic and acidic residues" evidence="2">
    <location>
        <begin position="253"/>
        <end position="267"/>
    </location>
</feature>
<dbReference type="Proteomes" id="UP001456524">
    <property type="component" value="Unassembled WGS sequence"/>
</dbReference>
<keyword evidence="1" id="KW-0175">Coiled coil</keyword>
<feature type="region of interest" description="Disordered" evidence="2">
    <location>
        <begin position="222"/>
        <end position="285"/>
    </location>
</feature>
<name>A0ABR1XLM9_9PEZI</name>
<feature type="coiled-coil region" evidence="1">
    <location>
        <begin position="130"/>
        <end position="157"/>
    </location>
</feature>
<evidence type="ECO:0000313" key="4">
    <source>
        <dbReference type="Proteomes" id="UP001456524"/>
    </source>
</evidence>
<evidence type="ECO:0000256" key="2">
    <source>
        <dbReference type="SAM" id="MobiDB-lite"/>
    </source>
</evidence>
<dbReference type="EMBL" id="JBBWUH010000008">
    <property type="protein sequence ID" value="KAK8159705.1"/>
    <property type="molecule type" value="Genomic_DNA"/>
</dbReference>
<keyword evidence="4" id="KW-1185">Reference proteome</keyword>
<gene>
    <name evidence="3" type="ORF">IWX90DRAFT_508411</name>
</gene>
<proteinExistence type="predicted"/>
<organism evidence="3 4">
    <name type="scientific">Phyllosticta citrichinensis</name>
    <dbReference type="NCBI Taxonomy" id="1130410"/>
    <lineage>
        <taxon>Eukaryota</taxon>
        <taxon>Fungi</taxon>
        <taxon>Dikarya</taxon>
        <taxon>Ascomycota</taxon>
        <taxon>Pezizomycotina</taxon>
        <taxon>Dothideomycetes</taxon>
        <taxon>Dothideomycetes incertae sedis</taxon>
        <taxon>Botryosphaeriales</taxon>
        <taxon>Phyllostictaceae</taxon>
        <taxon>Phyllosticta</taxon>
    </lineage>
</organism>
<evidence type="ECO:0000313" key="3">
    <source>
        <dbReference type="EMBL" id="KAK8159705.1"/>
    </source>
</evidence>
<protein>
    <submittedName>
        <fullName evidence="3">Uncharacterized protein</fullName>
    </submittedName>
</protein>
<comment type="caution">
    <text evidence="3">The sequence shown here is derived from an EMBL/GenBank/DDBJ whole genome shotgun (WGS) entry which is preliminary data.</text>
</comment>
<feature type="region of interest" description="Disordered" evidence="2">
    <location>
        <begin position="318"/>
        <end position="343"/>
    </location>
</feature>